<dbReference type="InterPro" id="IPR002197">
    <property type="entry name" value="HTH_Fis"/>
</dbReference>
<organism evidence="7 8">
    <name type="scientific">Thiobacter aerophilum</name>
    <dbReference type="NCBI Taxonomy" id="3121275"/>
    <lineage>
        <taxon>Bacteria</taxon>
        <taxon>Pseudomonadati</taxon>
        <taxon>Pseudomonadota</taxon>
        <taxon>Betaproteobacteria</taxon>
        <taxon>Burkholderiales</taxon>
        <taxon>Thiobacteraceae</taxon>
        <taxon>Thiobacter</taxon>
    </lineage>
</organism>
<dbReference type="InterPro" id="IPR003593">
    <property type="entry name" value="AAA+_ATPase"/>
</dbReference>
<dbReference type="Pfam" id="PF00158">
    <property type="entry name" value="Sigma54_activat"/>
    <property type="match status" value="1"/>
</dbReference>
<dbReference type="Pfam" id="PF08448">
    <property type="entry name" value="PAS_4"/>
    <property type="match status" value="1"/>
</dbReference>
<dbReference type="PROSITE" id="PS50045">
    <property type="entry name" value="SIGMA54_INTERACT_4"/>
    <property type="match status" value="1"/>
</dbReference>
<evidence type="ECO:0000259" key="6">
    <source>
        <dbReference type="PROSITE" id="PS50045"/>
    </source>
</evidence>
<dbReference type="PANTHER" id="PTHR32071">
    <property type="entry name" value="TRANSCRIPTIONAL REGULATORY PROTEIN"/>
    <property type="match status" value="1"/>
</dbReference>
<keyword evidence="2" id="KW-0067">ATP-binding</keyword>
<gene>
    <name evidence="7" type="ORF">V6E02_07655</name>
</gene>
<dbReference type="InterPro" id="IPR027417">
    <property type="entry name" value="P-loop_NTPase"/>
</dbReference>
<evidence type="ECO:0000256" key="1">
    <source>
        <dbReference type="ARBA" id="ARBA00022741"/>
    </source>
</evidence>
<evidence type="ECO:0000256" key="4">
    <source>
        <dbReference type="ARBA" id="ARBA00023125"/>
    </source>
</evidence>
<dbReference type="InterPro" id="IPR000014">
    <property type="entry name" value="PAS"/>
</dbReference>
<dbReference type="InterPro" id="IPR013656">
    <property type="entry name" value="PAS_4"/>
</dbReference>
<dbReference type="InterPro" id="IPR035965">
    <property type="entry name" value="PAS-like_dom_sf"/>
</dbReference>
<dbReference type="InterPro" id="IPR025944">
    <property type="entry name" value="Sigma_54_int_dom_CS"/>
</dbReference>
<evidence type="ECO:0000256" key="2">
    <source>
        <dbReference type="ARBA" id="ARBA00022840"/>
    </source>
</evidence>
<dbReference type="EMBL" id="JBAJEX010000005">
    <property type="protein sequence ID" value="MEO1767084.1"/>
    <property type="molecule type" value="Genomic_DNA"/>
</dbReference>
<dbReference type="PROSITE" id="PS00676">
    <property type="entry name" value="SIGMA54_INTERACT_2"/>
    <property type="match status" value="1"/>
</dbReference>
<proteinExistence type="predicted"/>
<keyword evidence="4" id="KW-0238">DNA-binding</keyword>
<dbReference type="SUPFAM" id="SSF55785">
    <property type="entry name" value="PYP-like sensor domain (PAS domain)"/>
    <property type="match status" value="1"/>
</dbReference>
<comment type="caution">
    <text evidence="7">The sequence shown here is derived from an EMBL/GenBank/DDBJ whole genome shotgun (WGS) entry which is preliminary data.</text>
</comment>
<protein>
    <submittedName>
        <fullName evidence="7">Sigma-54-dependent Fis family transcriptional regulator</fullName>
    </submittedName>
</protein>
<accession>A0ABV0EET4</accession>
<dbReference type="InterPro" id="IPR009057">
    <property type="entry name" value="Homeodomain-like_sf"/>
</dbReference>
<reference evidence="7 8" key="1">
    <citation type="submission" date="2024-02" db="EMBL/GenBank/DDBJ databases">
        <title>New thermophilic sulfur-oxidizing bacteria from a hot springs of the Uzon caldera (Kamchatka, Russia).</title>
        <authorList>
            <person name="Dukat A.M."/>
            <person name="Elcheninov A.G."/>
            <person name="Frolov E.N."/>
        </authorList>
    </citation>
    <scope>NUCLEOTIDE SEQUENCE [LARGE SCALE GENOMIC DNA]</scope>
    <source>
        <strain evidence="7 8">AK1</strain>
    </source>
</reference>
<dbReference type="CDD" id="cd00009">
    <property type="entry name" value="AAA"/>
    <property type="match status" value="1"/>
</dbReference>
<dbReference type="Pfam" id="PF25601">
    <property type="entry name" value="AAA_lid_14"/>
    <property type="match status" value="1"/>
</dbReference>
<dbReference type="Gene3D" id="1.10.10.60">
    <property type="entry name" value="Homeodomain-like"/>
    <property type="match status" value="1"/>
</dbReference>
<dbReference type="SMART" id="SM00382">
    <property type="entry name" value="AAA"/>
    <property type="match status" value="1"/>
</dbReference>
<keyword evidence="8" id="KW-1185">Reference proteome</keyword>
<feature type="domain" description="Sigma-54 factor interaction" evidence="6">
    <location>
        <begin position="129"/>
        <end position="355"/>
    </location>
</feature>
<dbReference type="Pfam" id="PF02954">
    <property type="entry name" value="HTH_8"/>
    <property type="match status" value="1"/>
</dbReference>
<dbReference type="PROSITE" id="PS00688">
    <property type="entry name" value="SIGMA54_INTERACT_3"/>
    <property type="match status" value="1"/>
</dbReference>
<dbReference type="Gene3D" id="1.10.8.60">
    <property type="match status" value="1"/>
</dbReference>
<dbReference type="Gene3D" id="3.40.50.300">
    <property type="entry name" value="P-loop containing nucleotide triphosphate hydrolases"/>
    <property type="match status" value="1"/>
</dbReference>
<evidence type="ECO:0000313" key="8">
    <source>
        <dbReference type="Proteomes" id="UP001482231"/>
    </source>
</evidence>
<keyword evidence="1" id="KW-0547">Nucleotide-binding</keyword>
<dbReference type="Gene3D" id="3.30.450.20">
    <property type="entry name" value="PAS domain"/>
    <property type="match status" value="1"/>
</dbReference>
<evidence type="ECO:0000256" key="3">
    <source>
        <dbReference type="ARBA" id="ARBA00023015"/>
    </source>
</evidence>
<keyword evidence="3" id="KW-0805">Transcription regulation</keyword>
<evidence type="ECO:0000256" key="5">
    <source>
        <dbReference type="ARBA" id="ARBA00023163"/>
    </source>
</evidence>
<dbReference type="CDD" id="cd00130">
    <property type="entry name" value="PAS"/>
    <property type="match status" value="1"/>
</dbReference>
<name>A0ABV0EET4_9BURK</name>
<keyword evidence="5" id="KW-0804">Transcription</keyword>
<dbReference type="InterPro" id="IPR025943">
    <property type="entry name" value="Sigma_54_int_dom_ATP-bd_2"/>
</dbReference>
<dbReference type="InterPro" id="IPR002078">
    <property type="entry name" value="Sigma_54_int"/>
</dbReference>
<dbReference type="RefSeq" id="WP_347308194.1">
    <property type="nucleotide sequence ID" value="NZ_JBAJEX010000005.1"/>
</dbReference>
<evidence type="ECO:0000313" key="7">
    <source>
        <dbReference type="EMBL" id="MEO1767084.1"/>
    </source>
</evidence>
<dbReference type="SUPFAM" id="SSF52540">
    <property type="entry name" value="P-loop containing nucleoside triphosphate hydrolases"/>
    <property type="match status" value="1"/>
</dbReference>
<dbReference type="InterPro" id="IPR058031">
    <property type="entry name" value="AAA_lid_NorR"/>
</dbReference>
<sequence length="425" mass="47063">MRQLQELISFLETQPDPQIVMDADYRIVAANAAYRRHYGQGEVVGKTCYAVSHGYDKPCDQCGESCPLAASRASGEPARVLHLHHTPHGEEHVDVLLTPVRDARGRITHFVERMQVVREASSLPAQRGLVGKSPAFNRMLELIRRVAPSNTTALLLGESGTGKELVAQAIHEHSPRRDGPFVVVECSGLTETLFESELFGYEKGAFTGANQRKIGLVEAAAGGTLFLDEVGDIPLSLQVKLLRLLETGTFRRVGGVETLRADFRLVAATHRELKAMVERGAFRTDLYYRLSVFPIGLPPLRERREDILLLAETLAARLAPERKPTLSAGFRERLLAHDFPGNVRELRNIMERALLMADGDTLLPEHLPPEVGAQPPAPVVEEIVPLATAELRYLQWALAHHDGDRKSLARKLGISERTLYRKLAG</sequence>
<dbReference type="Proteomes" id="UP001482231">
    <property type="component" value="Unassembled WGS sequence"/>
</dbReference>
<dbReference type="SUPFAM" id="SSF46689">
    <property type="entry name" value="Homeodomain-like"/>
    <property type="match status" value="1"/>
</dbReference>